<dbReference type="AlphaFoldDB" id="A0A0A0DGN0"/>
<protein>
    <submittedName>
        <fullName evidence="1">Uncharacterized protein</fullName>
    </submittedName>
</protein>
<gene>
    <name evidence="1" type="ORF">P409_00480</name>
</gene>
<dbReference type="RefSeq" id="WP_034830563.1">
    <property type="nucleotide sequence ID" value="NZ_JANX01000001.1"/>
</dbReference>
<sequence>MSDIFEKHPRPWRVTDEYRRWFTENIHNENPPAIVDAAYVEDAPYCIDHVVVDATEGLRLDLDVADQIVNWANTK</sequence>
<accession>A0A0A0DGN0</accession>
<evidence type="ECO:0000313" key="2">
    <source>
        <dbReference type="Proteomes" id="UP000029995"/>
    </source>
</evidence>
<evidence type="ECO:0000313" key="1">
    <source>
        <dbReference type="EMBL" id="KGM36157.1"/>
    </source>
</evidence>
<name>A0A0A0DGN0_9PROT</name>
<organism evidence="1 2">
    <name type="scientific">Inquilinus limosus MP06</name>
    <dbReference type="NCBI Taxonomy" id="1398085"/>
    <lineage>
        <taxon>Bacteria</taxon>
        <taxon>Pseudomonadati</taxon>
        <taxon>Pseudomonadota</taxon>
        <taxon>Alphaproteobacteria</taxon>
        <taxon>Rhodospirillales</taxon>
        <taxon>Rhodospirillaceae</taxon>
        <taxon>Inquilinus</taxon>
    </lineage>
</organism>
<dbReference type="Proteomes" id="UP000029995">
    <property type="component" value="Unassembled WGS sequence"/>
</dbReference>
<proteinExistence type="predicted"/>
<comment type="caution">
    <text evidence="1">The sequence shown here is derived from an EMBL/GenBank/DDBJ whole genome shotgun (WGS) entry which is preliminary data.</text>
</comment>
<dbReference type="EMBL" id="JANX01000001">
    <property type="protein sequence ID" value="KGM36157.1"/>
    <property type="molecule type" value="Genomic_DNA"/>
</dbReference>
<reference evidence="1 2" key="1">
    <citation type="submission" date="2014-01" db="EMBL/GenBank/DDBJ databases">
        <title>Genome sequence determination for a cystic fibrosis isolate, Inquilinus limosus.</title>
        <authorList>
            <person name="Pino M."/>
            <person name="Di Conza J."/>
            <person name="Gutkind G."/>
        </authorList>
    </citation>
    <scope>NUCLEOTIDE SEQUENCE [LARGE SCALE GENOMIC DNA]</scope>
    <source>
        <strain evidence="1 2">MP06</strain>
    </source>
</reference>